<evidence type="ECO:0000256" key="5">
    <source>
        <dbReference type="HAMAP-Rule" id="MF_02034"/>
    </source>
</evidence>
<comment type="catalytic activity">
    <reaction evidence="4 5">
        <text>L-cysteine + L-glutamate + ATP = gamma-L-glutamyl-L-cysteine + ADP + phosphate + H(+)</text>
        <dbReference type="Rhea" id="RHEA:13285"/>
        <dbReference type="ChEBI" id="CHEBI:15378"/>
        <dbReference type="ChEBI" id="CHEBI:29985"/>
        <dbReference type="ChEBI" id="CHEBI:30616"/>
        <dbReference type="ChEBI" id="CHEBI:35235"/>
        <dbReference type="ChEBI" id="CHEBI:43474"/>
        <dbReference type="ChEBI" id="CHEBI:58173"/>
        <dbReference type="ChEBI" id="CHEBI:456216"/>
        <dbReference type="EC" id="6.3.2.2"/>
    </reaction>
</comment>
<comment type="function">
    <text evidence="5">Catalyzes the synthesis of gamma-glutamylcysteine (gamma-GC). This compound is used as substrate for the biosynthesis of the low-molecular thiol compound ergothioneine.</text>
</comment>
<name>A0ABV5MCK8_9ACTN</name>
<feature type="region of interest" description="Disordered" evidence="6">
    <location>
        <begin position="413"/>
        <end position="434"/>
    </location>
</feature>
<dbReference type="GO" id="GO:0016874">
    <property type="term" value="F:ligase activity"/>
    <property type="evidence" value="ECO:0007669"/>
    <property type="project" value="UniProtKB-KW"/>
</dbReference>
<evidence type="ECO:0000256" key="1">
    <source>
        <dbReference type="ARBA" id="ARBA00022598"/>
    </source>
</evidence>
<dbReference type="Proteomes" id="UP001589608">
    <property type="component" value="Unassembled WGS sequence"/>
</dbReference>
<evidence type="ECO:0000313" key="7">
    <source>
        <dbReference type="EMBL" id="MFB9446594.1"/>
    </source>
</evidence>
<dbReference type="SUPFAM" id="SSF55931">
    <property type="entry name" value="Glutamine synthetase/guanido kinase"/>
    <property type="match status" value="1"/>
</dbReference>
<dbReference type="EMBL" id="JBHMCA010000047">
    <property type="protein sequence ID" value="MFB9446594.1"/>
    <property type="molecule type" value="Genomic_DNA"/>
</dbReference>
<keyword evidence="3 5" id="KW-0067">ATP-binding</keyword>
<dbReference type="InterPro" id="IPR006336">
    <property type="entry name" value="GCS2"/>
</dbReference>
<dbReference type="RefSeq" id="WP_223092303.1">
    <property type="nucleotide sequence ID" value="NZ_CP061913.1"/>
</dbReference>
<sequence length="434" mass="46415">MNDTTPAILLTEATASAYVAAAGFRVGPVGRVGVELEYCVRDPRRPSHRPAPAELLGLLAHLGSPLPGGSVVTVEPGGQLELSSSVGACLSDCTNALTADLALVRVVLAEHGLYLDGTGLDMARRPRLVTDHPRYVALAEYHDRSGARGRTVMTNSASIQVCLDAGTDGAEADDWSHFTRRWWLADAIGPVMMAAFANSPHVTRAGRRWVSYRQALRFGTDASRTRAPRRTGDPRQAWARYALAAKVAMVAPAGDDPAAAEPGARWHVPHGLTMRDWLRGHGPRPVTLSDLERHLGTLVPPVRPRGYLELRMLDQQAGDDWVVPAAVVTALLDDPEGAAAAAAATEHLRSPLRRHRDWLGAARDGLADPATAAAALACFTAAQAVLARRRAPLPIRDAVASFADRYVLRGRCPADDAPQAPQRRPRRVGVVSAG</sequence>
<evidence type="ECO:0000256" key="6">
    <source>
        <dbReference type="SAM" id="MobiDB-lite"/>
    </source>
</evidence>
<dbReference type="HAMAP" id="MF_02034">
    <property type="entry name" value="EgtA"/>
    <property type="match status" value="1"/>
</dbReference>
<keyword evidence="1 5" id="KW-0436">Ligase</keyword>
<gene>
    <name evidence="5" type="primary">egtA</name>
    <name evidence="7" type="ORF">ACFFTR_26195</name>
</gene>
<evidence type="ECO:0000256" key="3">
    <source>
        <dbReference type="ARBA" id="ARBA00022840"/>
    </source>
</evidence>
<evidence type="ECO:0000256" key="4">
    <source>
        <dbReference type="ARBA" id="ARBA00048819"/>
    </source>
</evidence>
<organism evidence="7 8">
    <name type="scientific">Dactylosporangium vinaceum</name>
    <dbReference type="NCBI Taxonomy" id="53362"/>
    <lineage>
        <taxon>Bacteria</taxon>
        <taxon>Bacillati</taxon>
        <taxon>Actinomycetota</taxon>
        <taxon>Actinomycetes</taxon>
        <taxon>Micromonosporales</taxon>
        <taxon>Micromonosporaceae</taxon>
        <taxon>Dactylosporangium</taxon>
    </lineage>
</organism>
<dbReference type="EC" id="6.3.2.2" evidence="5"/>
<dbReference type="InterPro" id="IPR017809">
    <property type="entry name" value="EgtA_Actinobacteria"/>
</dbReference>
<dbReference type="InterPro" id="IPR014746">
    <property type="entry name" value="Gln_synth/guanido_kin_cat_dom"/>
</dbReference>
<keyword evidence="8" id="KW-1185">Reference proteome</keyword>
<comment type="pathway">
    <text evidence="5">Amino-acid biosynthesis; ergothioneine biosynthesis.</text>
</comment>
<dbReference type="Gene3D" id="3.30.590.20">
    <property type="match status" value="1"/>
</dbReference>
<proteinExistence type="inferred from homology"/>
<dbReference type="PANTHER" id="PTHR34378">
    <property type="entry name" value="GLUTAMATE--CYSTEINE LIGASE, CHLOROPLASTIC"/>
    <property type="match status" value="1"/>
</dbReference>
<keyword evidence="2 5" id="KW-0547">Nucleotide-binding</keyword>
<reference evidence="7 8" key="1">
    <citation type="submission" date="2024-09" db="EMBL/GenBank/DDBJ databases">
        <authorList>
            <person name="Sun Q."/>
            <person name="Mori K."/>
        </authorList>
    </citation>
    <scope>NUCLEOTIDE SEQUENCE [LARGE SCALE GENOMIC DNA]</scope>
    <source>
        <strain evidence="7 8">JCM 3307</strain>
    </source>
</reference>
<dbReference type="InterPro" id="IPR035434">
    <property type="entry name" value="GCL_bact_plant"/>
</dbReference>
<accession>A0ABV5MCK8</accession>
<comment type="similarity">
    <text evidence="5">Belongs to the glutamate--cysteine ligase type 2 family. EgtA subfamily.</text>
</comment>
<comment type="caution">
    <text evidence="7">The sequence shown here is derived from an EMBL/GenBank/DDBJ whole genome shotgun (WGS) entry which is preliminary data.</text>
</comment>
<evidence type="ECO:0000256" key="2">
    <source>
        <dbReference type="ARBA" id="ARBA00022741"/>
    </source>
</evidence>
<dbReference type="Pfam" id="PF04107">
    <property type="entry name" value="GCS2"/>
    <property type="match status" value="1"/>
</dbReference>
<dbReference type="PANTHER" id="PTHR34378:SF1">
    <property type="entry name" value="GLUTAMATE--CYSTEINE LIGASE, CHLOROPLASTIC"/>
    <property type="match status" value="1"/>
</dbReference>
<protein>
    <recommendedName>
        <fullName evidence="5">Glutamate--cysteine ligase EgtA</fullName>
        <ecNumber evidence="5">6.3.2.2</ecNumber>
    </recommendedName>
    <alternativeName>
        <fullName evidence="5">Gamma-glutamylcysteine synthase</fullName>
        <shortName evidence="5">GCS</shortName>
        <shortName evidence="5">Gamma-ECS</shortName>
    </alternativeName>
</protein>
<evidence type="ECO:0000313" key="8">
    <source>
        <dbReference type="Proteomes" id="UP001589608"/>
    </source>
</evidence>